<evidence type="ECO:0000313" key="1">
    <source>
        <dbReference type="EMBL" id="PPQ73037.1"/>
    </source>
</evidence>
<name>A0A409W3D7_9AGAR</name>
<evidence type="ECO:0000313" key="2">
    <source>
        <dbReference type="Proteomes" id="UP000284842"/>
    </source>
</evidence>
<dbReference type="EMBL" id="NHTK01005839">
    <property type="protein sequence ID" value="PPQ73037.1"/>
    <property type="molecule type" value="Genomic_DNA"/>
</dbReference>
<organism evidence="1 2">
    <name type="scientific">Panaeolus cyanescens</name>
    <dbReference type="NCBI Taxonomy" id="181874"/>
    <lineage>
        <taxon>Eukaryota</taxon>
        <taxon>Fungi</taxon>
        <taxon>Dikarya</taxon>
        <taxon>Basidiomycota</taxon>
        <taxon>Agaricomycotina</taxon>
        <taxon>Agaricomycetes</taxon>
        <taxon>Agaricomycetidae</taxon>
        <taxon>Agaricales</taxon>
        <taxon>Agaricineae</taxon>
        <taxon>Galeropsidaceae</taxon>
        <taxon>Panaeolus</taxon>
    </lineage>
</organism>
<dbReference type="Proteomes" id="UP000284842">
    <property type="component" value="Unassembled WGS sequence"/>
</dbReference>
<comment type="caution">
    <text evidence="1">The sequence shown here is derived from an EMBL/GenBank/DDBJ whole genome shotgun (WGS) entry which is preliminary data.</text>
</comment>
<dbReference type="InParanoid" id="A0A409W3D7"/>
<accession>A0A409W3D7</accession>
<dbReference type="OrthoDB" id="2884925at2759"/>
<proteinExistence type="predicted"/>
<gene>
    <name evidence="1" type="ORF">CVT24_001417</name>
</gene>
<dbReference type="AlphaFoldDB" id="A0A409W3D7"/>
<reference evidence="1 2" key="1">
    <citation type="journal article" date="2018" name="Evol. Lett.">
        <title>Horizontal gene cluster transfer increased hallucinogenic mushroom diversity.</title>
        <authorList>
            <person name="Reynolds H.T."/>
            <person name="Vijayakumar V."/>
            <person name="Gluck-Thaler E."/>
            <person name="Korotkin H.B."/>
            <person name="Matheny P.B."/>
            <person name="Slot J.C."/>
        </authorList>
    </citation>
    <scope>NUCLEOTIDE SEQUENCE [LARGE SCALE GENOMIC DNA]</scope>
    <source>
        <strain evidence="1 2">2629</strain>
    </source>
</reference>
<sequence>MLTIFQARIYSLPPELLQRVFIQHRDTVYAEYDRKQRRSSSKKQSKVKPNWMTVTHVCHTWRNAALNSASLWSHIRVEFPSWTKVMLERSKDSLLTVTISHGVKSTRKHKDVKDMVSLALSQHHRLKNLVISNGDDWVIEHCIECLSGVAAPMLESVVLTADYPQPCGDLPVEFLDGGAPKLGHLALGNELPLWTSPLLSGLTSISMRMISTGRRPGGFRSSSPADFYEALARMSNLRSADFGSLFGSEFLKYKHPQRVHLPHLEDIHLQGCPETCSALLQNLLFPPSTSLDILVFDQDAPHYALPAYTAFGSSLIPCRNPASGRTPPRFQAFKIVDKSMEHKPDVTIEAWYEDVDFCERPLATQDDTKPASLRIQMSAIKGVLSMFKKVPWQGVHSLSLDANLRKCEWMVLAKLPTITTIHLPPGRSSDFLEFILSDPAMQGDDEPLKYFQNLQSINLTTVDFDFKDSHRMALLPSGGFEYHKFLQVLLLRRELELPIKRLRIFQAYNLFKDDVHALKEVVDDFYWDGMERERDNSNYYMDYWRRNDVEFA</sequence>
<protein>
    <submittedName>
        <fullName evidence="1">Uncharacterized protein</fullName>
    </submittedName>
</protein>
<keyword evidence="2" id="KW-1185">Reference proteome</keyword>
<dbReference type="STRING" id="181874.A0A409W3D7"/>